<proteinExistence type="predicted"/>
<comment type="caution">
    <text evidence="1">The sequence shown here is derived from an EMBL/GenBank/DDBJ whole genome shotgun (WGS) entry which is preliminary data.</text>
</comment>
<reference evidence="1 2" key="1">
    <citation type="submission" date="2024-06" db="EMBL/GenBank/DDBJ databases">
        <title>The Natural Products Discovery Center: Release of the First 8490 Sequenced Strains for Exploring Actinobacteria Biosynthetic Diversity.</title>
        <authorList>
            <person name="Kalkreuter E."/>
            <person name="Kautsar S.A."/>
            <person name="Yang D."/>
            <person name="Bader C.D."/>
            <person name="Teijaro C.N."/>
            <person name="Fluegel L."/>
            <person name="Davis C.M."/>
            <person name="Simpson J.R."/>
            <person name="Lauterbach L."/>
            <person name="Steele A.D."/>
            <person name="Gui C."/>
            <person name="Meng S."/>
            <person name="Li G."/>
            <person name="Viehrig K."/>
            <person name="Ye F."/>
            <person name="Su P."/>
            <person name="Kiefer A.F."/>
            <person name="Nichols A."/>
            <person name="Cepeda A.J."/>
            <person name="Yan W."/>
            <person name="Fan B."/>
            <person name="Jiang Y."/>
            <person name="Adhikari A."/>
            <person name="Zheng C.-J."/>
            <person name="Schuster L."/>
            <person name="Cowan T.M."/>
            <person name="Smanski M.J."/>
            <person name="Chevrette M.G."/>
            <person name="De Carvalho L.P.S."/>
            <person name="Shen B."/>
        </authorList>
    </citation>
    <scope>NUCLEOTIDE SEQUENCE [LARGE SCALE GENOMIC DNA]</scope>
    <source>
        <strain evidence="1 2">NPDC000837</strain>
    </source>
</reference>
<evidence type="ECO:0000313" key="1">
    <source>
        <dbReference type="EMBL" id="MER6616288.1"/>
    </source>
</evidence>
<dbReference type="Proteomes" id="UP001445472">
    <property type="component" value="Unassembled WGS sequence"/>
</dbReference>
<dbReference type="RefSeq" id="WP_351977664.1">
    <property type="nucleotide sequence ID" value="NZ_JBEPBX010000023.1"/>
</dbReference>
<keyword evidence="2" id="KW-1185">Reference proteome</keyword>
<name>A0ABV1UZU5_9ACTN</name>
<accession>A0ABV1UZU5</accession>
<organism evidence="1 2">
    <name type="scientific">Streptomyces xantholiticus</name>
    <dbReference type="NCBI Taxonomy" id="68285"/>
    <lineage>
        <taxon>Bacteria</taxon>
        <taxon>Bacillati</taxon>
        <taxon>Actinomycetota</taxon>
        <taxon>Actinomycetes</taxon>
        <taxon>Kitasatosporales</taxon>
        <taxon>Streptomycetaceae</taxon>
        <taxon>Streptomyces</taxon>
    </lineage>
</organism>
<sequence>MPRVHWNDLPEPARNAIIERTGPVQKVETAQGGANSGFAARVHTASDVIFVKGMPATHSQMPTQRREAAINPYLPAASPTLLWNVQEGGWDLLAYECILARHADYTPGSPDLPLVAAALGELQAIDGPSLASVKEAPTRWATYLGGDAELLAGTTLLHTDLAPHNVLITDRAHLIDWAWPTRGAAWIDPAVLILRLMEVGHTAQDADRWAGRFRSWATAPSVAVAAFSRANMRVWAEIVSHDPLPWKQHMAEAAREWTAYWERRPQVE</sequence>
<dbReference type="InterPro" id="IPR011009">
    <property type="entry name" value="Kinase-like_dom_sf"/>
</dbReference>
<evidence type="ECO:0000313" key="2">
    <source>
        <dbReference type="Proteomes" id="UP001445472"/>
    </source>
</evidence>
<protein>
    <submittedName>
        <fullName evidence="1">Aminoglycoside phosphotransferase</fullName>
    </submittedName>
</protein>
<dbReference type="SUPFAM" id="SSF56112">
    <property type="entry name" value="Protein kinase-like (PK-like)"/>
    <property type="match status" value="1"/>
</dbReference>
<gene>
    <name evidence="1" type="ORF">ABT276_23535</name>
</gene>
<dbReference type="EMBL" id="JBEPBX010000023">
    <property type="protein sequence ID" value="MER6616288.1"/>
    <property type="molecule type" value="Genomic_DNA"/>
</dbReference>